<dbReference type="EMBL" id="JBEUSY010000432">
    <property type="protein sequence ID" value="KAL1233660.1"/>
    <property type="molecule type" value="Genomic_DNA"/>
</dbReference>
<reference evidence="1 2" key="1">
    <citation type="submission" date="2024-07" db="EMBL/GenBank/DDBJ databases">
        <title>Enhanced genomic and transcriptomic resources for Trichinella pseudospiralis and T. spiralis underpin the discovery of pronounced molecular differences between stages and species.</title>
        <authorList>
            <person name="Pasi K.K."/>
            <person name="La Rosa G."/>
            <person name="Gomez-Morales M.A."/>
            <person name="Tosini F."/>
            <person name="Sumanam S."/>
            <person name="Young N.D."/>
            <person name="Chang B.C."/>
            <person name="Robin G.B."/>
        </authorList>
    </citation>
    <scope>NUCLEOTIDE SEQUENCE [LARGE SCALE GENOMIC DNA]</scope>
    <source>
        <strain evidence="1">ISS534</strain>
    </source>
</reference>
<accession>A0ABR3KDY3</accession>
<sequence length="79" mass="9316">MQFVSKYEWICIVQLFPQWKEKKNLNTLRPRVNRVWKICIASNKHSSIALKVFTVVALALSQQSTMFGYLEKRNAVEKE</sequence>
<evidence type="ECO:0000313" key="2">
    <source>
        <dbReference type="Proteomes" id="UP001558632"/>
    </source>
</evidence>
<dbReference type="Proteomes" id="UP001558632">
    <property type="component" value="Unassembled WGS sequence"/>
</dbReference>
<proteinExistence type="predicted"/>
<organism evidence="1 2">
    <name type="scientific">Trichinella spiralis</name>
    <name type="common">Trichina worm</name>
    <dbReference type="NCBI Taxonomy" id="6334"/>
    <lineage>
        <taxon>Eukaryota</taxon>
        <taxon>Metazoa</taxon>
        <taxon>Ecdysozoa</taxon>
        <taxon>Nematoda</taxon>
        <taxon>Enoplea</taxon>
        <taxon>Dorylaimia</taxon>
        <taxon>Trichinellida</taxon>
        <taxon>Trichinellidae</taxon>
        <taxon>Trichinella</taxon>
    </lineage>
</organism>
<comment type="caution">
    <text evidence="1">The sequence shown here is derived from an EMBL/GenBank/DDBJ whole genome shotgun (WGS) entry which is preliminary data.</text>
</comment>
<gene>
    <name evidence="1" type="ORF">TSPI_08678</name>
</gene>
<name>A0ABR3KDY3_TRISP</name>
<keyword evidence="2" id="KW-1185">Reference proteome</keyword>
<evidence type="ECO:0000313" key="1">
    <source>
        <dbReference type="EMBL" id="KAL1233660.1"/>
    </source>
</evidence>
<protein>
    <submittedName>
        <fullName evidence="1">Error-prone DNA polymerase</fullName>
    </submittedName>
</protein>